<evidence type="ECO:0000256" key="4">
    <source>
        <dbReference type="SAM" id="MobiDB-lite"/>
    </source>
</evidence>
<evidence type="ECO:0000313" key="7">
    <source>
        <dbReference type="EMBL" id="GCA67218.1"/>
    </source>
</evidence>
<sequence>MNVKKLSVFRNLSDEELEKSLHCARSILVNFQKDEYIYRQEDEPKRLYFVLEGKVELGRAHQSGRLLRTEQVKEGDAFGAIEVFLGEQAHSCYAKAKTQVQVLAVDRYFFGGRCEKNCVHHAQVIKNMLQVFAERARENERQIELLTIGNLSQRVAAYLLEEAEDSSERTNNTGRNREKNGLGKPESGRIIRLRQNREELAAYLNTTRPSLSRILMQMQEEGLIAFPARNQIQIVDIEGLSELLGAPKSM</sequence>
<comment type="caution">
    <text evidence="7">The sequence shown here is derived from an EMBL/GenBank/DDBJ whole genome shotgun (WGS) entry which is preliminary data.</text>
</comment>
<dbReference type="SMART" id="SM00100">
    <property type="entry name" value="cNMP"/>
    <property type="match status" value="1"/>
</dbReference>
<accession>A0A391P8H9</accession>
<feature type="region of interest" description="Disordered" evidence="4">
    <location>
        <begin position="163"/>
        <end position="188"/>
    </location>
</feature>
<dbReference type="InterPro" id="IPR014710">
    <property type="entry name" value="RmlC-like_jellyroll"/>
</dbReference>
<dbReference type="Proteomes" id="UP000265643">
    <property type="component" value="Unassembled WGS sequence"/>
</dbReference>
<dbReference type="EMBL" id="BHGK01000001">
    <property type="protein sequence ID" value="GCA67218.1"/>
    <property type="molecule type" value="Genomic_DNA"/>
</dbReference>
<evidence type="ECO:0000256" key="3">
    <source>
        <dbReference type="ARBA" id="ARBA00023163"/>
    </source>
</evidence>
<dbReference type="RefSeq" id="WP_119298023.1">
    <property type="nucleotide sequence ID" value="NZ_BHGK01000001.1"/>
</dbReference>
<dbReference type="GO" id="GO:0003677">
    <property type="term" value="F:DNA binding"/>
    <property type="evidence" value="ECO:0007669"/>
    <property type="project" value="UniProtKB-KW"/>
</dbReference>
<dbReference type="GO" id="GO:0003700">
    <property type="term" value="F:DNA-binding transcription factor activity"/>
    <property type="evidence" value="ECO:0007669"/>
    <property type="project" value="TreeGrafter"/>
</dbReference>
<keyword evidence="3" id="KW-0804">Transcription</keyword>
<proteinExistence type="predicted"/>
<dbReference type="PANTHER" id="PTHR24567">
    <property type="entry name" value="CRP FAMILY TRANSCRIPTIONAL REGULATORY PROTEIN"/>
    <property type="match status" value="1"/>
</dbReference>
<feature type="compositionally biased region" description="Basic and acidic residues" evidence="4">
    <location>
        <begin position="175"/>
        <end position="188"/>
    </location>
</feature>
<dbReference type="Gene3D" id="2.60.120.10">
    <property type="entry name" value="Jelly Rolls"/>
    <property type="match status" value="1"/>
</dbReference>
<keyword evidence="1" id="KW-0805">Transcription regulation</keyword>
<dbReference type="CDD" id="cd00038">
    <property type="entry name" value="CAP_ED"/>
    <property type="match status" value="1"/>
</dbReference>
<dbReference type="Pfam" id="PF13545">
    <property type="entry name" value="HTH_Crp_2"/>
    <property type="match status" value="1"/>
</dbReference>
<dbReference type="SUPFAM" id="SSF46785">
    <property type="entry name" value="Winged helix' DNA-binding domain"/>
    <property type="match status" value="1"/>
</dbReference>
<dbReference type="InterPro" id="IPR036390">
    <property type="entry name" value="WH_DNA-bd_sf"/>
</dbReference>
<dbReference type="GO" id="GO:0005829">
    <property type="term" value="C:cytosol"/>
    <property type="evidence" value="ECO:0007669"/>
    <property type="project" value="TreeGrafter"/>
</dbReference>
<dbReference type="PANTHER" id="PTHR24567:SF26">
    <property type="entry name" value="REGULATORY PROTEIN YEIL"/>
    <property type="match status" value="1"/>
</dbReference>
<keyword evidence="8" id="KW-1185">Reference proteome</keyword>
<dbReference type="InterPro" id="IPR050397">
    <property type="entry name" value="Env_Response_Regulators"/>
</dbReference>
<name>A0A391P8H9_9FIRM</name>
<gene>
    <name evidence="7" type="ORF">KGMB01110_16540</name>
</gene>
<evidence type="ECO:0000259" key="6">
    <source>
        <dbReference type="PROSITE" id="PS51063"/>
    </source>
</evidence>
<dbReference type="InterPro" id="IPR012318">
    <property type="entry name" value="HTH_CRP"/>
</dbReference>
<dbReference type="PROSITE" id="PS51063">
    <property type="entry name" value="HTH_CRP_2"/>
    <property type="match status" value="1"/>
</dbReference>
<dbReference type="AlphaFoldDB" id="A0A391P8H9"/>
<reference evidence="8" key="1">
    <citation type="submission" date="2018-09" db="EMBL/GenBank/DDBJ databases">
        <title>Draft Genome Sequence of Mediterraneibacter sp. KCTC 15684.</title>
        <authorList>
            <person name="Kim J.S."/>
            <person name="Han K.I."/>
            <person name="Suh M.K."/>
            <person name="Lee K.C."/>
            <person name="Eom M.K."/>
            <person name="Lee J.H."/>
            <person name="Park S.H."/>
            <person name="Kang S.W."/>
            <person name="Park J.E."/>
            <person name="Oh B.S."/>
            <person name="Yu S.Y."/>
            <person name="Choi S.H."/>
            <person name="Lee D.H."/>
            <person name="Yoon H."/>
            <person name="Kim B."/>
            <person name="Yang S.J."/>
            <person name="Lee J.S."/>
        </authorList>
    </citation>
    <scope>NUCLEOTIDE SEQUENCE [LARGE SCALE GENOMIC DNA]</scope>
    <source>
        <strain evidence="8">KCTC 15684</strain>
    </source>
</reference>
<evidence type="ECO:0000313" key="8">
    <source>
        <dbReference type="Proteomes" id="UP000265643"/>
    </source>
</evidence>
<feature type="domain" description="HTH crp-type" evidence="6">
    <location>
        <begin position="149"/>
        <end position="238"/>
    </location>
</feature>
<protein>
    <submittedName>
        <fullName evidence="7">Crp/Fnr family transcriptional regulator</fullName>
    </submittedName>
</protein>
<organism evidence="7 8">
    <name type="scientific">Mediterraneibacter butyricigenes</name>
    <dbReference type="NCBI Taxonomy" id="2316025"/>
    <lineage>
        <taxon>Bacteria</taxon>
        <taxon>Bacillati</taxon>
        <taxon>Bacillota</taxon>
        <taxon>Clostridia</taxon>
        <taxon>Lachnospirales</taxon>
        <taxon>Lachnospiraceae</taxon>
        <taxon>Mediterraneibacter</taxon>
    </lineage>
</organism>
<dbReference type="InterPro" id="IPR018490">
    <property type="entry name" value="cNMP-bd_dom_sf"/>
</dbReference>
<dbReference type="SMART" id="SM00419">
    <property type="entry name" value="HTH_CRP"/>
    <property type="match status" value="1"/>
</dbReference>
<dbReference type="Pfam" id="PF00027">
    <property type="entry name" value="cNMP_binding"/>
    <property type="match status" value="1"/>
</dbReference>
<feature type="domain" description="Cyclic nucleotide-binding" evidence="5">
    <location>
        <begin position="8"/>
        <end position="110"/>
    </location>
</feature>
<evidence type="ECO:0000259" key="5">
    <source>
        <dbReference type="PROSITE" id="PS50042"/>
    </source>
</evidence>
<dbReference type="InterPro" id="IPR000595">
    <property type="entry name" value="cNMP-bd_dom"/>
</dbReference>
<dbReference type="SUPFAM" id="SSF51206">
    <property type="entry name" value="cAMP-binding domain-like"/>
    <property type="match status" value="1"/>
</dbReference>
<keyword evidence="2" id="KW-0238">DNA-binding</keyword>
<dbReference type="PROSITE" id="PS50042">
    <property type="entry name" value="CNMP_BINDING_3"/>
    <property type="match status" value="1"/>
</dbReference>
<evidence type="ECO:0000256" key="2">
    <source>
        <dbReference type="ARBA" id="ARBA00023125"/>
    </source>
</evidence>
<evidence type="ECO:0000256" key="1">
    <source>
        <dbReference type="ARBA" id="ARBA00023015"/>
    </source>
</evidence>